<reference evidence="1 2" key="1">
    <citation type="submission" date="2021-06" db="EMBL/GenBank/DDBJ databases">
        <title>New haloarchaea isolates fom saline soil.</title>
        <authorList>
            <person name="Duran-Viseras A."/>
            <person name="Sanchez-Porro C.S."/>
            <person name="Ventosa A."/>
        </authorList>
    </citation>
    <scope>NUCLEOTIDE SEQUENCE [LARGE SCALE GENOMIC DNA]</scope>
    <source>
        <strain evidence="1 2">JCM 183640</strain>
    </source>
</reference>
<organism evidence="1 2">
    <name type="scientific">Haloarcula limicola</name>
    <dbReference type="NCBI Taxonomy" id="1429915"/>
    <lineage>
        <taxon>Archaea</taxon>
        <taxon>Methanobacteriati</taxon>
        <taxon>Methanobacteriota</taxon>
        <taxon>Stenosarchaea group</taxon>
        <taxon>Halobacteria</taxon>
        <taxon>Halobacteriales</taxon>
        <taxon>Haloarculaceae</taxon>
        <taxon>Haloarcula</taxon>
    </lineage>
</organism>
<evidence type="ECO:0000313" key="1">
    <source>
        <dbReference type="EMBL" id="MBV0925028.1"/>
    </source>
</evidence>
<dbReference type="EMBL" id="JAHQXF010000002">
    <property type="protein sequence ID" value="MBV0925028.1"/>
    <property type="molecule type" value="Genomic_DNA"/>
</dbReference>
<keyword evidence="2" id="KW-1185">Reference proteome</keyword>
<evidence type="ECO:0000313" key="2">
    <source>
        <dbReference type="Proteomes" id="UP000766550"/>
    </source>
</evidence>
<sequence>MTDEVIEDLTTLTTKQQAMLKVLADADGEALWGVEIRKRLKQDYNIDLTRNGMNGVFRSNSRYPKYMTEIKWVDEDEIDSNTKHVSHRLKSKYIDKVRKQLQ</sequence>
<dbReference type="AlphaFoldDB" id="A0A8J7YEH6"/>
<dbReference type="RefSeq" id="WP_162317869.1">
    <property type="nucleotide sequence ID" value="NZ_JAHQXF010000002.1"/>
</dbReference>
<dbReference type="OrthoDB" id="350568at2157"/>
<accession>A0A8J7YEH6</accession>
<name>A0A8J7YEH6_9EURY</name>
<proteinExistence type="predicted"/>
<protein>
    <submittedName>
        <fullName evidence="1">Uncharacterized protein</fullName>
    </submittedName>
</protein>
<comment type="caution">
    <text evidence="1">The sequence shown here is derived from an EMBL/GenBank/DDBJ whole genome shotgun (WGS) entry which is preliminary data.</text>
</comment>
<dbReference type="Proteomes" id="UP000766550">
    <property type="component" value="Unassembled WGS sequence"/>
</dbReference>
<gene>
    <name evidence="1" type="ORF">KTS45_12555</name>
</gene>